<evidence type="ECO:0000313" key="2">
    <source>
        <dbReference type="EMBL" id="OLP78915.1"/>
    </source>
</evidence>
<protein>
    <submittedName>
        <fullName evidence="2">Tetratricopeptide repeat protein 28</fullName>
    </submittedName>
</protein>
<sequence length="862" mass="91646">MFRASSAVAGSTGSEPSEKKGQRRLVTSKRLHVEVPLPCLMPYWIDAAVAERPGSALQAQTDVAADDEPNQPFRPRWPRWKSGDLRPVDRAIVEVPVAEAAAALRDVGDTRGEAFALLQEVGSAYLHKNEVDSALRVASAALRQLRTCEDLSGEVTALKATAEIHLTRGDTEPALRLLQEVVSLCRDSGDVEDQVDALIRIARLWVLRSEPEEATKAAKAALEAAQSGKKELAEAEALLGLAGVLKAKKDLAGAQTEAGKAEKLFKKCGHRTGELAALMLSWSAMVEEGPQQVAQVVQAAKKAAEAFKSAGDQQCAAEAFLEASAASREHGQVEEAASTAAAALQLFRQLGHTSGEVKALGAVSAAEGARGRVAESVKAAVDVVSLYQRRKDTRGQAEATCELAKVHLALGLLKDALSEVGEARLLFQKLGQLQIEEAAVLLEVGVPTLMALNDPPKAVAMAEDAAKLYRAFGDRKGEAAALSACAKVCVQQGDNASALQAARQAVAVLSRARLAREEAEALHLIARVYAIRREAREAVSSAAQALSLLRRPGDEAERADVLTTASCVHSMGLESEGAVAAAEEAVGLCRRLGDKRRLAAALHALAEGLLLKQDYGQAVDTAEEALQVSGLDPQLQAHLSSVSAYGRLAWSQAKKKGLRANPKQLLQKAKAASDFLLASGDRRFEAEAKFLMAKAHLKADNVETASKEAMSAYDLYATLRDGQGLGWTGLLYSSCLLRSPAKMMTSGMTSITSKEVEMPQYDGALQAALVAHSTFRRCGDEEGVEAALKAIHDIRCSMGGGASAGELPKDVPRPRPMPPAFSSAAPALVNPYHELVGGRHVPYPSAALRLRDKRMRESKMVA</sequence>
<dbReference type="AlphaFoldDB" id="A0A1Q9C7P6"/>
<comment type="caution">
    <text evidence="2">The sequence shown here is derived from an EMBL/GenBank/DDBJ whole genome shotgun (WGS) entry which is preliminary data.</text>
</comment>
<dbReference type="SMART" id="SM00028">
    <property type="entry name" value="TPR"/>
    <property type="match status" value="9"/>
</dbReference>
<evidence type="ECO:0000313" key="3">
    <source>
        <dbReference type="Proteomes" id="UP000186817"/>
    </source>
</evidence>
<dbReference type="EMBL" id="LSRX01001545">
    <property type="protein sequence ID" value="OLP78915.1"/>
    <property type="molecule type" value="Genomic_DNA"/>
</dbReference>
<accession>A0A1Q9C7P6</accession>
<dbReference type="Gene3D" id="1.25.40.10">
    <property type="entry name" value="Tetratricopeptide repeat domain"/>
    <property type="match status" value="3"/>
</dbReference>
<dbReference type="SUPFAM" id="SSF48452">
    <property type="entry name" value="TPR-like"/>
    <property type="match status" value="3"/>
</dbReference>
<reference evidence="2 3" key="1">
    <citation type="submission" date="2016-02" db="EMBL/GenBank/DDBJ databases">
        <title>Genome analysis of coral dinoflagellate symbionts highlights evolutionary adaptations to a symbiotic lifestyle.</title>
        <authorList>
            <person name="Aranda M."/>
            <person name="Li Y."/>
            <person name="Liew Y.J."/>
            <person name="Baumgarten S."/>
            <person name="Simakov O."/>
            <person name="Wilson M."/>
            <person name="Piel J."/>
            <person name="Ashoor H."/>
            <person name="Bougouffa S."/>
            <person name="Bajic V.B."/>
            <person name="Ryu T."/>
            <person name="Ravasi T."/>
            <person name="Bayer T."/>
            <person name="Micklem G."/>
            <person name="Kim H."/>
            <person name="Bhak J."/>
            <person name="Lajeunesse T.C."/>
            <person name="Voolstra C.R."/>
        </authorList>
    </citation>
    <scope>NUCLEOTIDE SEQUENCE [LARGE SCALE GENOMIC DNA]</scope>
    <source>
        <strain evidence="2 3">CCMP2467</strain>
    </source>
</reference>
<proteinExistence type="predicted"/>
<dbReference type="PANTHER" id="PTHR10098:SF106">
    <property type="entry name" value="TETRATRICOPEPTIDE REPEAT PROTEIN 28-LIKE PROTEIN"/>
    <property type="match status" value="1"/>
</dbReference>
<dbReference type="InterPro" id="IPR011990">
    <property type="entry name" value="TPR-like_helical_dom_sf"/>
</dbReference>
<gene>
    <name evidence="2" type="primary">TTC28</name>
    <name evidence="2" type="ORF">AK812_SmicGene40859</name>
</gene>
<keyword evidence="3" id="KW-1185">Reference proteome</keyword>
<dbReference type="OrthoDB" id="440284at2759"/>
<feature type="region of interest" description="Disordered" evidence="1">
    <location>
        <begin position="1"/>
        <end position="25"/>
    </location>
</feature>
<dbReference type="PANTHER" id="PTHR10098">
    <property type="entry name" value="RAPSYN-RELATED"/>
    <property type="match status" value="1"/>
</dbReference>
<dbReference type="Proteomes" id="UP000186817">
    <property type="component" value="Unassembled WGS sequence"/>
</dbReference>
<evidence type="ECO:0000256" key="1">
    <source>
        <dbReference type="SAM" id="MobiDB-lite"/>
    </source>
</evidence>
<dbReference type="InterPro" id="IPR019734">
    <property type="entry name" value="TPR_rpt"/>
</dbReference>
<name>A0A1Q9C7P6_SYMMI</name>
<organism evidence="2 3">
    <name type="scientific">Symbiodinium microadriaticum</name>
    <name type="common">Dinoflagellate</name>
    <name type="synonym">Zooxanthella microadriatica</name>
    <dbReference type="NCBI Taxonomy" id="2951"/>
    <lineage>
        <taxon>Eukaryota</taxon>
        <taxon>Sar</taxon>
        <taxon>Alveolata</taxon>
        <taxon>Dinophyceae</taxon>
        <taxon>Suessiales</taxon>
        <taxon>Symbiodiniaceae</taxon>
        <taxon>Symbiodinium</taxon>
    </lineage>
</organism>